<accession>A0ABX0UIC1</accession>
<proteinExistence type="predicted"/>
<comment type="caution">
    <text evidence="2">The sequence shown here is derived from an EMBL/GenBank/DDBJ whole genome shotgun (WGS) entry which is preliminary data.</text>
</comment>
<evidence type="ECO:0000259" key="1">
    <source>
        <dbReference type="Pfam" id="PF09995"/>
    </source>
</evidence>
<protein>
    <submittedName>
        <fullName evidence="2">Uncharacterized protein (DUF2236 family)</fullName>
    </submittedName>
</protein>
<name>A0ABX0UIC1_9BACT</name>
<dbReference type="Proteomes" id="UP001179181">
    <property type="component" value="Unassembled WGS sequence"/>
</dbReference>
<evidence type="ECO:0000313" key="2">
    <source>
        <dbReference type="EMBL" id="NIJ52756.1"/>
    </source>
</evidence>
<organism evidence="2 3">
    <name type="scientific">Dyadobacter arcticus</name>
    <dbReference type="NCBI Taxonomy" id="1078754"/>
    <lineage>
        <taxon>Bacteria</taxon>
        <taxon>Pseudomonadati</taxon>
        <taxon>Bacteroidota</taxon>
        <taxon>Cytophagia</taxon>
        <taxon>Cytophagales</taxon>
        <taxon>Spirosomataceae</taxon>
        <taxon>Dyadobacter</taxon>
    </lineage>
</organism>
<dbReference type="InterPro" id="IPR018713">
    <property type="entry name" value="MPAB/Lcp_cat_dom"/>
</dbReference>
<sequence length="252" mass="29490">MKWFVDKNSIVREIWGKADTIFFIFAGASAEFAVNKSVDWLYFTGKLPADPLGRLFSTVTYARQIVFSRHDDALKAIDQITAIHKEVENKRGAQIPDWAYRDVLFMLIDYSIRSFEILERKLTLAEQGEVFDVFYQVGARMAISGLPTTYQDWLVMRNQQLADNLVKSNFSIDLYKQYRKHLGIPRYMLLKEVQVRLIPEKVNEILELGNWSTLTIILPVYKLMQVFRLHHILRNLILPQKYKREIATLDVV</sequence>
<dbReference type="RefSeq" id="WP_167269421.1">
    <property type="nucleotide sequence ID" value="NZ_JAASQJ010000002.1"/>
</dbReference>
<dbReference type="EMBL" id="JAASQJ010000002">
    <property type="protein sequence ID" value="NIJ52756.1"/>
    <property type="molecule type" value="Genomic_DNA"/>
</dbReference>
<evidence type="ECO:0000313" key="3">
    <source>
        <dbReference type="Proteomes" id="UP001179181"/>
    </source>
</evidence>
<gene>
    <name evidence="2" type="ORF">FHS68_001926</name>
</gene>
<keyword evidence="3" id="KW-1185">Reference proteome</keyword>
<reference evidence="2 3" key="1">
    <citation type="submission" date="2020-03" db="EMBL/GenBank/DDBJ databases">
        <title>Genomic Encyclopedia of Type Strains, Phase IV (KMG-IV): sequencing the most valuable type-strain genomes for metagenomic binning, comparative biology and taxonomic classification.</title>
        <authorList>
            <person name="Goeker M."/>
        </authorList>
    </citation>
    <scope>NUCLEOTIDE SEQUENCE [LARGE SCALE GENOMIC DNA]</scope>
    <source>
        <strain evidence="2 3">DSM 102865</strain>
    </source>
</reference>
<feature type="domain" description="ER-bound oxygenase mpaB/mpaB'/Rubber oxygenase catalytic" evidence="1">
    <location>
        <begin position="46"/>
        <end position="227"/>
    </location>
</feature>
<dbReference type="Pfam" id="PF09995">
    <property type="entry name" value="MPAB_Lcp_cat"/>
    <property type="match status" value="1"/>
</dbReference>